<feature type="region of interest" description="Disordered" evidence="1">
    <location>
        <begin position="1"/>
        <end position="30"/>
    </location>
</feature>
<gene>
    <name evidence="2" type="ORF">RF55_377</name>
</gene>
<protein>
    <submittedName>
        <fullName evidence="2">Uncharacterized protein</fullName>
    </submittedName>
</protein>
<evidence type="ECO:0000313" key="3">
    <source>
        <dbReference type="Proteomes" id="UP000036403"/>
    </source>
</evidence>
<evidence type="ECO:0000313" key="2">
    <source>
        <dbReference type="EMBL" id="KMR04878.1"/>
    </source>
</evidence>
<sequence length="78" mass="8690">PSVDCSKDDGDSDDDDDDDDDDEVETGAVEYAPVKCVSAYPKLMGTSCWPSTHIPTGYQYHDGYMPDQLERILDISQR</sequence>
<keyword evidence="3" id="KW-1185">Reference proteome</keyword>
<comment type="caution">
    <text evidence="2">The sequence shown here is derived from an EMBL/GenBank/DDBJ whole genome shotgun (WGS) entry which is preliminary data.</text>
</comment>
<feature type="non-terminal residue" evidence="2">
    <location>
        <position position="1"/>
    </location>
</feature>
<accession>A0A0J7LAQ1</accession>
<dbReference type="PaxDb" id="67767-A0A0J7LAQ1"/>
<organism evidence="2 3">
    <name type="scientific">Lasius niger</name>
    <name type="common">Black garden ant</name>
    <dbReference type="NCBI Taxonomy" id="67767"/>
    <lineage>
        <taxon>Eukaryota</taxon>
        <taxon>Metazoa</taxon>
        <taxon>Ecdysozoa</taxon>
        <taxon>Arthropoda</taxon>
        <taxon>Hexapoda</taxon>
        <taxon>Insecta</taxon>
        <taxon>Pterygota</taxon>
        <taxon>Neoptera</taxon>
        <taxon>Endopterygota</taxon>
        <taxon>Hymenoptera</taxon>
        <taxon>Apocrita</taxon>
        <taxon>Aculeata</taxon>
        <taxon>Formicoidea</taxon>
        <taxon>Formicidae</taxon>
        <taxon>Formicinae</taxon>
        <taxon>Lasius</taxon>
        <taxon>Lasius</taxon>
    </lineage>
</organism>
<feature type="compositionally biased region" description="Acidic residues" evidence="1">
    <location>
        <begin position="10"/>
        <end position="25"/>
    </location>
</feature>
<dbReference type="Proteomes" id="UP000036403">
    <property type="component" value="Unassembled WGS sequence"/>
</dbReference>
<proteinExistence type="predicted"/>
<name>A0A0J7LAQ1_LASNI</name>
<evidence type="ECO:0000256" key="1">
    <source>
        <dbReference type="SAM" id="MobiDB-lite"/>
    </source>
</evidence>
<dbReference type="EMBL" id="LBMM01000112">
    <property type="protein sequence ID" value="KMR04878.1"/>
    <property type="molecule type" value="Genomic_DNA"/>
</dbReference>
<reference evidence="2 3" key="1">
    <citation type="submission" date="2015-04" db="EMBL/GenBank/DDBJ databases">
        <title>Lasius niger genome sequencing.</title>
        <authorList>
            <person name="Konorov E.A."/>
            <person name="Nikitin M.A."/>
            <person name="Kirill M.V."/>
            <person name="Chang P."/>
        </authorList>
    </citation>
    <scope>NUCLEOTIDE SEQUENCE [LARGE SCALE GENOMIC DNA]</scope>
    <source>
        <tissue evidence="2">Whole</tissue>
    </source>
</reference>
<dbReference type="AlphaFoldDB" id="A0A0J7LAQ1"/>